<organism evidence="2 3">
    <name type="scientific">Vitis vinifera</name>
    <name type="common">Grape</name>
    <dbReference type="NCBI Taxonomy" id="29760"/>
    <lineage>
        <taxon>Eukaryota</taxon>
        <taxon>Viridiplantae</taxon>
        <taxon>Streptophyta</taxon>
        <taxon>Embryophyta</taxon>
        <taxon>Tracheophyta</taxon>
        <taxon>Spermatophyta</taxon>
        <taxon>Magnoliopsida</taxon>
        <taxon>eudicotyledons</taxon>
        <taxon>Gunneridae</taxon>
        <taxon>Pentapetalae</taxon>
        <taxon>rosids</taxon>
        <taxon>Vitales</taxon>
        <taxon>Vitaceae</taxon>
        <taxon>Viteae</taxon>
        <taxon>Vitis</taxon>
    </lineage>
</organism>
<dbReference type="AlphaFoldDB" id="A0A438F3R8"/>
<comment type="caution">
    <text evidence="2">The sequence shown here is derived from an EMBL/GenBank/DDBJ whole genome shotgun (WGS) entry which is preliminary data.</text>
</comment>
<dbReference type="OrthoDB" id="846204at2759"/>
<proteinExistence type="predicted"/>
<feature type="region of interest" description="Disordered" evidence="1">
    <location>
        <begin position="23"/>
        <end position="62"/>
    </location>
</feature>
<feature type="compositionally biased region" description="Basic and acidic residues" evidence="1">
    <location>
        <begin position="23"/>
        <end position="56"/>
    </location>
</feature>
<sequence length="133" mass="14739">MPISSSFAAMAIYATEGVGRAPRVEKKDMIERPETLTSEKKKEKKEEEEDKKKSRPSESPWFAPEFDGLHCFEIGMAMGRVISGTRSAPPLMGWDFFFLNGHGTGLGFFLKPGAGSGRVRVLPHPAPPRPDYI</sequence>
<dbReference type="Proteomes" id="UP000288805">
    <property type="component" value="Unassembled WGS sequence"/>
</dbReference>
<gene>
    <name evidence="2" type="ORF">CK203_080123</name>
</gene>
<evidence type="ECO:0000313" key="2">
    <source>
        <dbReference type="EMBL" id="RVW54262.1"/>
    </source>
</evidence>
<reference evidence="2 3" key="1">
    <citation type="journal article" date="2018" name="PLoS Genet.">
        <title>Population sequencing reveals clonal diversity and ancestral inbreeding in the grapevine cultivar Chardonnay.</title>
        <authorList>
            <person name="Roach M.J."/>
            <person name="Johnson D.L."/>
            <person name="Bohlmann J."/>
            <person name="van Vuuren H.J."/>
            <person name="Jones S.J."/>
            <person name="Pretorius I.S."/>
            <person name="Schmidt S.A."/>
            <person name="Borneman A.R."/>
        </authorList>
    </citation>
    <scope>NUCLEOTIDE SEQUENCE [LARGE SCALE GENOMIC DNA]</scope>
    <source>
        <strain evidence="3">cv. Chardonnay</strain>
        <tissue evidence="2">Leaf</tissue>
    </source>
</reference>
<evidence type="ECO:0000256" key="1">
    <source>
        <dbReference type="SAM" id="MobiDB-lite"/>
    </source>
</evidence>
<protein>
    <submittedName>
        <fullName evidence="2">Uncharacterized protein</fullName>
    </submittedName>
</protein>
<accession>A0A438F3R8</accession>
<dbReference type="EMBL" id="QGNW01001129">
    <property type="protein sequence ID" value="RVW54262.1"/>
    <property type="molecule type" value="Genomic_DNA"/>
</dbReference>
<name>A0A438F3R8_VITVI</name>
<evidence type="ECO:0000313" key="3">
    <source>
        <dbReference type="Proteomes" id="UP000288805"/>
    </source>
</evidence>